<reference evidence="3" key="1">
    <citation type="submission" date="2016-10" db="EMBL/GenBank/DDBJ databases">
        <authorList>
            <person name="Varghese N."/>
        </authorList>
    </citation>
    <scope>NUCLEOTIDE SEQUENCE [LARGE SCALE GENOMIC DNA]</scope>
    <source>
        <strain evidence="3">Nsp8</strain>
    </source>
</reference>
<dbReference type="OrthoDB" id="9769565at2"/>
<dbReference type="Proteomes" id="UP000183107">
    <property type="component" value="Unassembled WGS sequence"/>
</dbReference>
<dbReference type="STRING" id="1266925.GCA_000619905_01552"/>
<dbReference type="PROSITE" id="PS01304">
    <property type="entry name" value="UBIH"/>
    <property type="match status" value="1"/>
</dbReference>
<protein>
    <submittedName>
        <fullName evidence="2">2-octaprenyl-6-methoxyphenol hydroxylase</fullName>
    </submittedName>
</protein>
<dbReference type="RefSeq" id="WP_074798018.1">
    <property type="nucleotide sequence ID" value="NZ_FOVJ01000007.1"/>
</dbReference>
<dbReference type="PRINTS" id="PR00420">
    <property type="entry name" value="RNGMNOXGNASE"/>
</dbReference>
<accession>A0A1I5E9E8</accession>
<name>A0A1I5E9E8_9PROT</name>
<proteinExistence type="predicted"/>
<dbReference type="Gene3D" id="3.50.50.60">
    <property type="entry name" value="FAD/NAD(P)-binding domain"/>
    <property type="match status" value="2"/>
</dbReference>
<evidence type="ECO:0000313" key="2">
    <source>
        <dbReference type="EMBL" id="SFO08132.1"/>
    </source>
</evidence>
<evidence type="ECO:0000313" key="3">
    <source>
        <dbReference type="Proteomes" id="UP000183107"/>
    </source>
</evidence>
<dbReference type="AlphaFoldDB" id="A0A1I5E9E8"/>
<sequence length="432" mass="46614">MNVNHQDYDLIIIGGGPVGMALALALRGSGTSVLLLEARGLPGKTEDPRPLALSYGSRLILQRLGVWKGLPGVSPILTIHISNRGGLGRTVLTAAETGVPALGYVINHHDLFRAMYRALKNCDAGELEYLTGAQVTRLETHAGQGQVEFQHDGVTKKATARLLVVADGGRLISQIEGVTQHVQDYQQWAVVARVKTERFANIAPSAMAEVAKPPVKASPSRRRHFSQAKHLADNDSPHTQPGVAYERFTPDGPVALLPSGEYFSLVWTVSPSAAEEILALDDVSFLARLHGHFGDRLGKFIEAGKRSGFPLALKYATPITACRVVLIGNAAQTLHPVAGQGFNLGLRDAWELAEEIIAWPTEAGTPAMLARYGSKRQMDSSVGRIFTDSLVKFFSNDDPVLGTVRSMGLSALDCLPQAKRFVARRMMFGARG</sequence>
<dbReference type="GO" id="GO:0071949">
    <property type="term" value="F:FAD binding"/>
    <property type="evidence" value="ECO:0007669"/>
    <property type="project" value="InterPro"/>
</dbReference>
<dbReference type="Gene3D" id="3.30.9.10">
    <property type="entry name" value="D-Amino Acid Oxidase, subunit A, domain 2"/>
    <property type="match status" value="1"/>
</dbReference>
<dbReference type="InterPro" id="IPR051205">
    <property type="entry name" value="UbiH/COQ6_monooxygenase"/>
</dbReference>
<dbReference type="InterPro" id="IPR018168">
    <property type="entry name" value="Ubi_Hdrlase_CS"/>
</dbReference>
<gene>
    <name evidence="2" type="ORF">SAMN05216386_2560</name>
</gene>
<dbReference type="PANTHER" id="PTHR43876">
    <property type="entry name" value="UBIQUINONE BIOSYNTHESIS MONOOXYGENASE COQ6, MITOCHONDRIAL"/>
    <property type="match status" value="1"/>
</dbReference>
<dbReference type="EMBL" id="FOVJ01000007">
    <property type="protein sequence ID" value="SFO08132.1"/>
    <property type="molecule type" value="Genomic_DNA"/>
</dbReference>
<keyword evidence="3" id="KW-1185">Reference proteome</keyword>
<dbReference type="SUPFAM" id="SSF51905">
    <property type="entry name" value="FAD/NAD(P)-binding domain"/>
    <property type="match status" value="1"/>
</dbReference>
<evidence type="ECO:0000259" key="1">
    <source>
        <dbReference type="Pfam" id="PF01494"/>
    </source>
</evidence>
<dbReference type="PANTHER" id="PTHR43876:SF7">
    <property type="entry name" value="UBIQUINONE BIOSYNTHESIS MONOOXYGENASE COQ6, MITOCHONDRIAL"/>
    <property type="match status" value="1"/>
</dbReference>
<dbReference type="InterPro" id="IPR036188">
    <property type="entry name" value="FAD/NAD-bd_sf"/>
</dbReference>
<dbReference type="InterPro" id="IPR002938">
    <property type="entry name" value="FAD-bd"/>
</dbReference>
<organism evidence="2 3">
    <name type="scientific">Nitrosospira briensis</name>
    <dbReference type="NCBI Taxonomy" id="35799"/>
    <lineage>
        <taxon>Bacteria</taxon>
        <taxon>Pseudomonadati</taxon>
        <taxon>Pseudomonadota</taxon>
        <taxon>Betaproteobacteria</taxon>
        <taxon>Nitrosomonadales</taxon>
        <taxon>Nitrosomonadaceae</taxon>
        <taxon>Nitrosospira</taxon>
    </lineage>
</organism>
<feature type="domain" description="FAD-binding" evidence="1">
    <location>
        <begin position="8"/>
        <end position="377"/>
    </location>
</feature>
<dbReference type="Pfam" id="PF01494">
    <property type="entry name" value="FAD_binding_3"/>
    <property type="match status" value="1"/>
</dbReference>